<evidence type="ECO:0000256" key="1">
    <source>
        <dbReference type="SAM" id="MobiDB-lite"/>
    </source>
</evidence>
<keyword evidence="3" id="KW-1185">Reference proteome</keyword>
<gene>
    <name evidence="2" type="ORF">K431DRAFT_335754</name>
</gene>
<dbReference type="Proteomes" id="UP000799441">
    <property type="component" value="Unassembled WGS sequence"/>
</dbReference>
<dbReference type="EMBL" id="MU003765">
    <property type="protein sequence ID" value="KAF2726366.1"/>
    <property type="molecule type" value="Genomic_DNA"/>
</dbReference>
<reference evidence="2" key="1">
    <citation type="journal article" date="2020" name="Stud. Mycol.">
        <title>101 Dothideomycetes genomes: a test case for predicting lifestyles and emergence of pathogens.</title>
        <authorList>
            <person name="Haridas S."/>
            <person name="Albert R."/>
            <person name="Binder M."/>
            <person name="Bloem J."/>
            <person name="Labutti K."/>
            <person name="Salamov A."/>
            <person name="Andreopoulos B."/>
            <person name="Baker S."/>
            <person name="Barry K."/>
            <person name="Bills G."/>
            <person name="Bluhm B."/>
            <person name="Cannon C."/>
            <person name="Castanera R."/>
            <person name="Culley D."/>
            <person name="Daum C."/>
            <person name="Ezra D."/>
            <person name="Gonzalez J."/>
            <person name="Henrissat B."/>
            <person name="Kuo A."/>
            <person name="Liang C."/>
            <person name="Lipzen A."/>
            <person name="Lutzoni F."/>
            <person name="Magnuson J."/>
            <person name="Mondo S."/>
            <person name="Nolan M."/>
            <person name="Ohm R."/>
            <person name="Pangilinan J."/>
            <person name="Park H.-J."/>
            <person name="Ramirez L."/>
            <person name="Alfaro M."/>
            <person name="Sun H."/>
            <person name="Tritt A."/>
            <person name="Yoshinaga Y."/>
            <person name="Zwiers L.-H."/>
            <person name="Turgeon B."/>
            <person name="Goodwin S."/>
            <person name="Spatafora J."/>
            <person name="Crous P."/>
            <person name="Grigoriev I."/>
        </authorList>
    </citation>
    <scope>NUCLEOTIDE SEQUENCE</scope>
    <source>
        <strain evidence="2">CBS 116435</strain>
    </source>
</reference>
<accession>A0A9P4QK36</accession>
<evidence type="ECO:0000313" key="3">
    <source>
        <dbReference type="Proteomes" id="UP000799441"/>
    </source>
</evidence>
<proteinExistence type="predicted"/>
<comment type="caution">
    <text evidence="2">The sequence shown here is derived from an EMBL/GenBank/DDBJ whole genome shotgun (WGS) entry which is preliminary data.</text>
</comment>
<evidence type="ECO:0000313" key="2">
    <source>
        <dbReference type="EMBL" id="KAF2726366.1"/>
    </source>
</evidence>
<dbReference type="OrthoDB" id="5398371at2759"/>
<feature type="region of interest" description="Disordered" evidence="1">
    <location>
        <begin position="1"/>
        <end position="21"/>
    </location>
</feature>
<dbReference type="AlphaFoldDB" id="A0A9P4QK36"/>
<protein>
    <recommendedName>
        <fullName evidence="4">BTB domain-containing protein</fullName>
    </recommendedName>
</protein>
<name>A0A9P4QK36_9PEZI</name>
<evidence type="ECO:0008006" key="4">
    <source>
        <dbReference type="Google" id="ProtNLM"/>
    </source>
</evidence>
<sequence>MATPNKMKTDLSNGRKGGNLTQRSAAKLTKNLNNPKADPIEEGSTISVIAPGKSDVVLQIKHEFPTRTATHSFAVASTVLLPSSAYFDRLFSPGRFGEGERLHSAHAALCEKHGTMWREAVSKEALPVVQIEDLGRIANVNSIVPLLEDFFRVLHGLALSSSQPPPANLANLAIVADRFDALEAVRDHVERKKIIRMLDNKTTPKIEASLTEQRVRQRLLVGLLLDYPPWVEKYSAKVVVKGWVPRDAEVDSPLWWDLPGRVEEELALRRDCVLETLRSMQDWFVGLYLSRARQCKLGYHNSTECDSFQLGEMVRFFHRISTLSIKATIVCGEDSEDLEPSTYEGDLNLLIDSFRQIPEYQIDANHSHCGIRTRILPLLDLVQECLYYLGICGRCWKEDRAGYAWMGAKKPLVWQAVKFRPKADGCQHRHLPIRDMFLATERKWD</sequence>
<organism evidence="2 3">
    <name type="scientific">Polychaeton citri CBS 116435</name>
    <dbReference type="NCBI Taxonomy" id="1314669"/>
    <lineage>
        <taxon>Eukaryota</taxon>
        <taxon>Fungi</taxon>
        <taxon>Dikarya</taxon>
        <taxon>Ascomycota</taxon>
        <taxon>Pezizomycotina</taxon>
        <taxon>Dothideomycetes</taxon>
        <taxon>Dothideomycetidae</taxon>
        <taxon>Capnodiales</taxon>
        <taxon>Capnodiaceae</taxon>
        <taxon>Polychaeton</taxon>
    </lineage>
</organism>